<dbReference type="InterPro" id="IPR044492">
    <property type="entry name" value="P_typ_ATPase_HD_dom"/>
</dbReference>
<feature type="transmembrane region" description="Helical" evidence="10">
    <location>
        <begin position="704"/>
        <end position="721"/>
    </location>
</feature>
<keyword evidence="14" id="KW-1185">Reference proteome</keyword>
<proteinExistence type="inferred from homology"/>
<dbReference type="InterPro" id="IPR023298">
    <property type="entry name" value="ATPase_P-typ_TM_dom_sf"/>
</dbReference>
<comment type="similarity">
    <text evidence="2 10">Belongs to the cation transport ATPase (P-type) (TC 3.A.3) family. Type IB subfamily.</text>
</comment>
<dbReference type="SUPFAM" id="SSF81665">
    <property type="entry name" value="Calcium ATPase, transmembrane domain M"/>
    <property type="match status" value="1"/>
</dbReference>
<protein>
    <submittedName>
        <fullName evidence="13">Copper-translocating P-type ATPase</fullName>
    </submittedName>
</protein>
<dbReference type="SUPFAM" id="SSF56784">
    <property type="entry name" value="HAD-like"/>
    <property type="match status" value="1"/>
</dbReference>
<feature type="transmembrane region" description="Helical" evidence="10">
    <location>
        <begin position="106"/>
        <end position="123"/>
    </location>
</feature>
<evidence type="ECO:0000256" key="2">
    <source>
        <dbReference type="ARBA" id="ARBA00006024"/>
    </source>
</evidence>
<dbReference type="Gene3D" id="3.30.70.100">
    <property type="match status" value="1"/>
</dbReference>
<keyword evidence="5 10" id="KW-0547">Nucleotide-binding</keyword>
<dbReference type="NCBIfam" id="TIGR01525">
    <property type="entry name" value="ATPase-IB_hvy"/>
    <property type="match status" value="1"/>
</dbReference>
<feature type="transmembrane region" description="Helical" evidence="10">
    <location>
        <begin position="362"/>
        <end position="384"/>
    </location>
</feature>
<feature type="transmembrane region" description="Helical" evidence="10">
    <location>
        <begin position="390"/>
        <end position="417"/>
    </location>
</feature>
<dbReference type="InterPro" id="IPR027256">
    <property type="entry name" value="P-typ_ATPase_IB"/>
</dbReference>
<dbReference type="Pfam" id="PF00702">
    <property type="entry name" value="Hydrolase"/>
    <property type="match status" value="1"/>
</dbReference>
<dbReference type="InterPro" id="IPR023299">
    <property type="entry name" value="ATPase_P-typ_cyto_dom_N"/>
</dbReference>
<organism evidence="13 14">
    <name type="scientific">Oerskovia gallyi</name>
    <dbReference type="NCBI Taxonomy" id="2762226"/>
    <lineage>
        <taxon>Bacteria</taxon>
        <taxon>Bacillati</taxon>
        <taxon>Actinomycetota</taxon>
        <taxon>Actinomycetes</taxon>
        <taxon>Micrococcales</taxon>
        <taxon>Cellulomonadaceae</taxon>
        <taxon>Oerskovia</taxon>
    </lineage>
</organism>
<dbReference type="InterPro" id="IPR036163">
    <property type="entry name" value="HMA_dom_sf"/>
</dbReference>
<evidence type="ECO:0000256" key="3">
    <source>
        <dbReference type="ARBA" id="ARBA00022692"/>
    </source>
</evidence>
<comment type="subcellular location">
    <subcellularLocation>
        <location evidence="1">Cell membrane</location>
        <topology evidence="1">Multi-pass membrane protein</topology>
    </subcellularLocation>
</comment>
<dbReference type="CDD" id="cd02094">
    <property type="entry name" value="P-type_ATPase_Cu-like"/>
    <property type="match status" value="1"/>
</dbReference>
<evidence type="ECO:0000313" key="14">
    <source>
        <dbReference type="Proteomes" id="UP000633601"/>
    </source>
</evidence>
<evidence type="ECO:0000256" key="11">
    <source>
        <dbReference type="SAM" id="MobiDB-lite"/>
    </source>
</evidence>
<evidence type="ECO:0000256" key="6">
    <source>
        <dbReference type="ARBA" id="ARBA00022840"/>
    </source>
</evidence>
<dbReference type="InterPro" id="IPR018303">
    <property type="entry name" value="ATPase_P-typ_P_site"/>
</dbReference>
<evidence type="ECO:0000256" key="4">
    <source>
        <dbReference type="ARBA" id="ARBA00022723"/>
    </source>
</evidence>
<comment type="caution">
    <text evidence="13">The sequence shown here is derived from an EMBL/GenBank/DDBJ whole genome shotgun (WGS) entry which is preliminary data.</text>
</comment>
<feature type="transmembrane region" description="Helical" evidence="10">
    <location>
        <begin position="167"/>
        <end position="188"/>
    </location>
</feature>
<dbReference type="NCBIfam" id="TIGR01511">
    <property type="entry name" value="ATPase-IB1_Cu"/>
    <property type="match status" value="1"/>
</dbReference>
<sequence length="756" mass="77884">MSTSAPPGVITGVELEIGGMTCASCAMRIEKKLNKLDGVVATVNYATEKAKVTVPDGYDPALLIAEVEKTGYTAALPVPRGAKKDGASSGGGEGEDPELTSLRNRLVGAIVLTVPVIAMAMVPAWQFTYWQWASLALAAPVIVWAAWPFHKAAWANLKHGTATMDTLISMGTSAAFLWSLYALFLGTAGTPGMTHPFELALAPSDGAANIYLEVGAGVTMFILAGRYFEKRSKKQAGAALRALLELGAKEVSVLRGAVETKIPVEDLQVGDEFVVRPGEKIATDGVVVTGTSAVDESMLTGESVPVEVSAGDTVTGATTNAGGRLVVRATRIGSDTQLAQMARLVEDAQTGKAEVQRLADRISGVFVPIVIVIAAAALGGWLGAGFPVSAAFTAAVAVLVIACPCALGLATPTALLVGTGRGAQMGVLIKGPEVLESTRKIDTVVLDKTGTVTTGKMTLVDVVVEPGTDRTELLRLAGALEDASEHPIAQAIAKGATQEVGTLLAPEDFANIEGKGVQGVVDGHAVLVGRESLLAEWSQELSPALAATKARAEGEGKTVVAVGWDGRARGVLVVADTVKPTSAEAIAQLKSIGLTPVLLTGDNEAVARQIAAEVGIDEVIAEVLPQDKVDVVTRLQGEGKVVAMIGDGVNDAPALAQADLGLAMGTGADVAIEASDITLVRGDLRSAVDAIRLSRKTLGTIKTNLFWAFAYNVAAIPVAALGMLNPMLAGAAMALSSVFVVGNSLRLRGFRSVARS</sequence>
<dbReference type="InterPro" id="IPR017969">
    <property type="entry name" value="Heavy-metal-associated_CS"/>
</dbReference>
<keyword evidence="8 10" id="KW-1133">Transmembrane helix</keyword>
<accession>A0ABR8V2T4</accession>
<dbReference type="Gene3D" id="3.40.50.1000">
    <property type="entry name" value="HAD superfamily/HAD-like"/>
    <property type="match status" value="1"/>
</dbReference>
<evidence type="ECO:0000256" key="5">
    <source>
        <dbReference type="ARBA" id="ARBA00022741"/>
    </source>
</evidence>
<dbReference type="RefSeq" id="WP_191790764.1">
    <property type="nucleotide sequence ID" value="NZ_JACSQE010000008.1"/>
</dbReference>
<dbReference type="SUPFAM" id="SSF55008">
    <property type="entry name" value="HMA, heavy metal-associated domain"/>
    <property type="match status" value="1"/>
</dbReference>
<evidence type="ECO:0000259" key="12">
    <source>
        <dbReference type="PROSITE" id="PS50846"/>
    </source>
</evidence>
<feature type="region of interest" description="Disordered" evidence="11">
    <location>
        <begin position="80"/>
        <end position="99"/>
    </location>
</feature>
<dbReference type="SFLD" id="SFLDG00002">
    <property type="entry name" value="C1.7:_P-type_atpase_like"/>
    <property type="match status" value="1"/>
</dbReference>
<dbReference type="InterPro" id="IPR001757">
    <property type="entry name" value="P_typ_ATPase"/>
</dbReference>
<dbReference type="SUPFAM" id="SSF81653">
    <property type="entry name" value="Calcium ATPase, transduction domain A"/>
    <property type="match status" value="1"/>
</dbReference>
<evidence type="ECO:0000256" key="8">
    <source>
        <dbReference type="ARBA" id="ARBA00022989"/>
    </source>
</evidence>
<feature type="transmembrane region" description="Helical" evidence="10">
    <location>
        <begin position="727"/>
        <end position="745"/>
    </location>
</feature>
<dbReference type="Gene3D" id="2.70.150.10">
    <property type="entry name" value="Calcium-transporting ATPase, cytoplasmic transduction domain A"/>
    <property type="match status" value="1"/>
</dbReference>
<dbReference type="SFLD" id="SFLDS00003">
    <property type="entry name" value="Haloacid_Dehalogenase"/>
    <property type="match status" value="1"/>
</dbReference>
<dbReference type="PANTHER" id="PTHR43520:SF8">
    <property type="entry name" value="P-TYPE CU(+) TRANSPORTER"/>
    <property type="match status" value="1"/>
</dbReference>
<dbReference type="InterPro" id="IPR059000">
    <property type="entry name" value="ATPase_P-type_domA"/>
</dbReference>
<dbReference type="InterPro" id="IPR008250">
    <property type="entry name" value="ATPase_P-typ_transduc_dom_A_sf"/>
</dbReference>
<evidence type="ECO:0000256" key="7">
    <source>
        <dbReference type="ARBA" id="ARBA00022967"/>
    </source>
</evidence>
<feature type="domain" description="HMA" evidence="12">
    <location>
        <begin position="11"/>
        <end position="75"/>
    </location>
</feature>
<dbReference type="InterPro" id="IPR006121">
    <property type="entry name" value="HMA_dom"/>
</dbReference>
<dbReference type="PANTHER" id="PTHR43520">
    <property type="entry name" value="ATP7, ISOFORM B"/>
    <property type="match status" value="1"/>
</dbReference>
<evidence type="ECO:0000256" key="1">
    <source>
        <dbReference type="ARBA" id="ARBA00004651"/>
    </source>
</evidence>
<dbReference type="Pfam" id="PF00403">
    <property type="entry name" value="HMA"/>
    <property type="match status" value="1"/>
</dbReference>
<dbReference type="EMBL" id="JACSQE010000008">
    <property type="protein sequence ID" value="MBD7999082.1"/>
    <property type="molecule type" value="Genomic_DNA"/>
</dbReference>
<dbReference type="SFLD" id="SFLDF00027">
    <property type="entry name" value="p-type_atpase"/>
    <property type="match status" value="1"/>
</dbReference>
<dbReference type="Gene3D" id="3.40.1110.10">
    <property type="entry name" value="Calcium-transporting ATPase, cytoplasmic domain N"/>
    <property type="match status" value="1"/>
</dbReference>
<reference evidence="13 14" key="1">
    <citation type="submission" date="2020-08" db="EMBL/GenBank/DDBJ databases">
        <title>A Genomic Blueprint of the Chicken Gut Microbiome.</title>
        <authorList>
            <person name="Gilroy R."/>
            <person name="Ravi A."/>
            <person name="Getino M."/>
            <person name="Pursley I."/>
            <person name="Horton D.L."/>
            <person name="Alikhan N.-F."/>
            <person name="Baker D."/>
            <person name="Gharbi K."/>
            <person name="Hall N."/>
            <person name="Watson M."/>
            <person name="Adriaenssens E.M."/>
            <person name="Foster-Nyarko E."/>
            <person name="Jarju S."/>
            <person name="Secka A."/>
            <person name="Antonio M."/>
            <person name="Oren A."/>
            <person name="Chaudhuri R."/>
            <person name="La Ragione R.M."/>
            <person name="Hildebrand F."/>
            <person name="Pallen M.J."/>
        </authorList>
    </citation>
    <scope>NUCLEOTIDE SEQUENCE [LARGE SCALE GENOMIC DNA]</scope>
    <source>
        <strain evidence="13 14">Sa2CUA8</strain>
    </source>
</reference>
<dbReference type="Proteomes" id="UP000633601">
    <property type="component" value="Unassembled WGS sequence"/>
</dbReference>
<keyword evidence="3 10" id="KW-0812">Transmembrane</keyword>
<evidence type="ECO:0000256" key="10">
    <source>
        <dbReference type="RuleBase" id="RU362081"/>
    </source>
</evidence>
<dbReference type="PROSITE" id="PS00154">
    <property type="entry name" value="ATPASE_E1_E2"/>
    <property type="match status" value="1"/>
</dbReference>
<evidence type="ECO:0000256" key="9">
    <source>
        <dbReference type="ARBA" id="ARBA00023136"/>
    </source>
</evidence>
<dbReference type="InterPro" id="IPR036412">
    <property type="entry name" value="HAD-like_sf"/>
</dbReference>
<dbReference type="PROSITE" id="PS50846">
    <property type="entry name" value="HMA_2"/>
    <property type="match status" value="1"/>
</dbReference>
<keyword evidence="6 10" id="KW-0067">ATP-binding</keyword>
<keyword evidence="10" id="KW-1003">Cell membrane</keyword>
<keyword evidence="9 10" id="KW-0472">Membrane</keyword>
<evidence type="ECO:0000313" key="13">
    <source>
        <dbReference type="EMBL" id="MBD7999082.1"/>
    </source>
</evidence>
<dbReference type="InterPro" id="IPR023214">
    <property type="entry name" value="HAD_sf"/>
</dbReference>
<dbReference type="PROSITE" id="PS01229">
    <property type="entry name" value="COF_2"/>
    <property type="match status" value="1"/>
</dbReference>
<dbReference type="PROSITE" id="PS01047">
    <property type="entry name" value="HMA_1"/>
    <property type="match status" value="1"/>
</dbReference>
<feature type="transmembrane region" description="Helical" evidence="10">
    <location>
        <begin position="208"/>
        <end position="228"/>
    </location>
</feature>
<dbReference type="CDD" id="cd00371">
    <property type="entry name" value="HMA"/>
    <property type="match status" value="1"/>
</dbReference>
<dbReference type="PRINTS" id="PR00119">
    <property type="entry name" value="CATATPASE"/>
</dbReference>
<dbReference type="Pfam" id="PF00122">
    <property type="entry name" value="E1-E2_ATPase"/>
    <property type="match status" value="1"/>
</dbReference>
<dbReference type="PRINTS" id="PR00120">
    <property type="entry name" value="HATPASE"/>
</dbReference>
<keyword evidence="4 10" id="KW-0479">Metal-binding</keyword>
<name>A0ABR8V2T4_9CELL</name>
<gene>
    <name evidence="13" type="ORF">H9640_11005</name>
</gene>
<dbReference type="NCBIfam" id="TIGR01494">
    <property type="entry name" value="ATPase_P-type"/>
    <property type="match status" value="1"/>
</dbReference>
<keyword evidence="7" id="KW-1278">Translocase</keyword>
<feature type="transmembrane region" description="Helical" evidence="10">
    <location>
        <begin position="129"/>
        <end position="147"/>
    </location>
</feature>